<dbReference type="PANTHER" id="PTHR43423:SF12">
    <property type="entry name" value="IRON EXPORT ATP-BINDING PROTEIN FETA-RELATED"/>
    <property type="match status" value="1"/>
</dbReference>
<accession>A0AAJ1MAJ1</accession>
<name>A0AAJ1MAJ1_LIMMU</name>
<dbReference type="GO" id="GO:0022857">
    <property type="term" value="F:transmembrane transporter activity"/>
    <property type="evidence" value="ECO:0007669"/>
    <property type="project" value="UniProtKB-ARBA"/>
</dbReference>
<dbReference type="CDD" id="cd03225">
    <property type="entry name" value="ABC_cobalt_CbiO_domain1"/>
    <property type="match status" value="1"/>
</dbReference>
<proteinExistence type="predicted"/>
<dbReference type="InterPro" id="IPR017871">
    <property type="entry name" value="ABC_transporter-like_CS"/>
</dbReference>
<comment type="subcellular location">
    <subcellularLocation>
        <location evidence="1">Cell membrane</location>
        <topology evidence="1">Peripheral membrane protein</topology>
    </subcellularLocation>
</comment>
<keyword evidence="2" id="KW-0813">Transport</keyword>
<evidence type="ECO:0000256" key="1">
    <source>
        <dbReference type="ARBA" id="ARBA00004202"/>
    </source>
</evidence>
<feature type="domain" description="ABC transporter" evidence="10">
    <location>
        <begin position="5"/>
        <end position="212"/>
    </location>
</feature>
<organism evidence="11 12">
    <name type="scientific">Limosilactobacillus mucosae</name>
    <name type="common">Lactobacillus mucosae</name>
    <dbReference type="NCBI Taxonomy" id="97478"/>
    <lineage>
        <taxon>Bacteria</taxon>
        <taxon>Bacillati</taxon>
        <taxon>Bacillota</taxon>
        <taxon>Bacilli</taxon>
        <taxon>Lactobacillales</taxon>
        <taxon>Lactobacillaceae</taxon>
        <taxon>Limosilactobacillus</taxon>
    </lineage>
</organism>
<evidence type="ECO:0000256" key="9">
    <source>
        <dbReference type="ARBA" id="ARBA00023136"/>
    </source>
</evidence>
<keyword evidence="5" id="KW-0592">Phosphate transport</keyword>
<evidence type="ECO:0000256" key="3">
    <source>
        <dbReference type="ARBA" id="ARBA00022475"/>
    </source>
</evidence>
<dbReference type="SMART" id="SM00382">
    <property type="entry name" value="AAA"/>
    <property type="match status" value="1"/>
</dbReference>
<keyword evidence="6" id="KW-0547">Nucleotide-binding</keyword>
<dbReference type="Proteomes" id="UP001220670">
    <property type="component" value="Unassembled WGS sequence"/>
</dbReference>
<gene>
    <name evidence="11" type="ORF">PO250_05590</name>
</gene>
<dbReference type="PROSITE" id="PS00211">
    <property type="entry name" value="ABC_TRANSPORTER_1"/>
    <property type="match status" value="1"/>
</dbReference>
<sequence length="212" mass="23723">MTDVLTLHQISLTIRGKTLLKDINLSIPKGSFITLAGPSGAGKSTILKICARLLTPSSGKLLYNERDAFLIPPQDYRRHVSYCFQQPVLFGETVADNLNFPFQIRNQVPDQERQHALLDQVNLPADYLSKNIASLSGGEKQRIALIRNLMFEPDVLLLDEVTTGLDAENKQIVHRLIDNYRQKGTILAITHDQEELAQAEKIVTIKGGQIHE</sequence>
<evidence type="ECO:0000256" key="7">
    <source>
        <dbReference type="ARBA" id="ARBA00022840"/>
    </source>
</evidence>
<evidence type="ECO:0000256" key="5">
    <source>
        <dbReference type="ARBA" id="ARBA00022592"/>
    </source>
</evidence>
<keyword evidence="4" id="KW-0997">Cell inner membrane</keyword>
<dbReference type="PANTHER" id="PTHR43423">
    <property type="entry name" value="ABC TRANSPORTER I FAMILY MEMBER 17"/>
    <property type="match status" value="1"/>
</dbReference>
<keyword evidence="8" id="KW-1278">Translocase</keyword>
<dbReference type="InterPro" id="IPR015856">
    <property type="entry name" value="ABC_transpr_CbiO/EcfA_su"/>
</dbReference>
<dbReference type="PROSITE" id="PS50893">
    <property type="entry name" value="ABC_TRANSPORTER_2"/>
    <property type="match status" value="1"/>
</dbReference>
<keyword evidence="7 11" id="KW-0067">ATP-binding</keyword>
<dbReference type="GO" id="GO:0006817">
    <property type="term" value="P:phosphate ion transport"/>
    <property type="evidence" value="ECO:0007669"/>
    <property type="project" value="UniProtKB-KW"/>
</dbReference>
<dbReference type="InterPro" id="IPR003593">
    <property type="entry name" value="AAA+_ATPase"/>
</dbReference>
<dbReference type="AlphaFoldDB" id="A0AAJ1MAJ1"/>
<evidence type="ECO:0000256" key="6">
    <source>
        <dbReference type="ARBA" id="ARBA00022741"/>
    </source>
</evidence>
<dbReference type="GO" id="GO:0016887">
    <property type="term" value="F:ATP hydrolysis activity"/>
    <property type="evidence" value="ECO:0007669"/>
    <property type="project" value="InterPro"/>
</dbReference>
<dbReference type="Pfam" id="PF00005">
    <property type="entry name" value="ABC_tran"/>
    <property type="match status" value="1"/>
</dbReference>
<protein>
    <submittedName>
        <fullName evidence="11">ATP-binding cassette domain-containing protein</fullName>
    </submittedName>
</protein>
<dbReference type="EMBL" id="JAQONE010000022">
    <property type="protein sequence ID" value="MDC2829780.1"/>
    <property type="molecule type" value="Genomic_DNA"/>
</dbReference>
<evidence type="ECO:0000256" key="8">
    <source>
        <dbReference type="ARBA" id="ARBA00022967"/>
    </source>
</evidence>
<evidence type="ECO:0000259" key="10">
    <source>
        <dbReference type="PROSITE" id="PS50893"/>
    </source>
</evidence>
<dbReference type="InterPro" id="IPR027417">
    <property type="entry name" value="P-loop_NTPase"/>
</dbReference>
<evidence type="ECO:0000313" key="12">
    <source>
        <dbReference type="Proteomes" id="UP001220670"/>
    </source>
</evidence>
<dbReference type="SUPFAM" id="SSF52540">
    <property type="entry name" value="P-loop containing nucleoside triphosphate hydrolases"/>
    <property type="match status" value="1"/>
</dbReference>
<keyword evidence="3" id="KW-1003">Cell membrane</keyword>
<dbReference type="GO" id="GO:0005524">
    <property type="term" value="F:ATP binding"/>
    <property type="evidence" value="ECO:0007669"/>
    <property type="project" value="UniProtKB-KW"/>
</dbReference>
<evidence type="ECO:0000256" key="2">
    <source>
        <dbReference type="ARBA" id="ARBA00022448"/>
    </source>
</evidence>
<reference evidence="11" key="1">
    <citation type="submission" date="2023-01" db="EMBL/GenBank/DDBJ databases">
        <title>Genome analysis of 13 Lactobacillus isolated from gut of wild boar.</title>
        <authorList>
            <person name="Papp P."/>
            <person name="Libisch B."/>
            <person name="Nagy T."/>
            <person name="Olasz F."/>
        </authorList>
    </citation>
    <scope>NUCLEOTIDE SEQUENCE</scope>
    <source>
        <strain evidence="11">F146</strain>
    </source>
</reference>
<keyword evidence="9" id="KW-0472">Membrane</keyword>
<dbReference type="RefSeq" id="WP_272208928.1">
    <property type="nucleotide sequence ID" value="NZ_JAQOMV010000030.1"/>
</dbReference>
<comment type="caution">
    <text evidence="11">The sequence shown here is derived from an EMBL/GenBank/DDBJ whole genome shotgun (WGS) entry which is preliminary data.</text>
</comment>
<evidence type="ECO:0000313" key="11">
    <source>
        <dbReference type="EMBL" id="MDC2829780.1"/>
    </source>
</evidence>
<dbReference type="InterPro" id="IPR003439">
    <property type="entry name" value="ABC_transporter-like_ATP-bd"/>
</dbReference>
<dbReference type="Gene3D" id="3.40.50.300">
    <property type="entry name" value="P-loop containing nucleotide triphosphate hydrolases"/>
    <property type="match status" value="1"/>
</dbReference>
<dbReference type="GO" id="GO:0005886">
    <property type="term" value="C:plasma membrane"/>
    <property type="evidence" value="ECO:0007669"/>
    <property type="project" value="UniProtKB-SubCell"/>
</dbReference>
<evidence type="ECO:0000256" key="4">
    <source>
        <dbReference type="ARBA" id="ARBA00022519"/>
    </source>
</evidence>